<evidence type="ECO:0000313" key="10">
    <source>
        <dbReference type="Proteomes" id="UP000660862"/>
    </source>
</evidence>
<evidence type="ECO:0000256" key="1">
    <source>
        <dbReference type="ARBA" id="ARBA00004651"/>
    </source>
</evidence>
<evidence type="ECO:0000256" key="4">
    <source>
        <dbReference type="ARBA" id="ARBA00022692"/>
    </source>
</evidence>
<evidence type="ECO:0000256" key="3">
    <source>
        <dbReference type="ARBA" id="ARBA00022475"/>
    </source>
</evidence>
<dbReference type="InterPro" id="IPR023090">
    <property type="entry name" value="UPF0702_alpha/beta_dom_sf"/>
</dbReference>
<keyword evidence="3" id="KW-1003">Cell membrane</keyword>
<dbReference type="AlphaFoldDB" id="A0A917I3L5"/>
<dbReference type="PANTHER" id="PTHR34582:SF6">
    <property type="entry name" value="UPF0702 TRANSMEMBRANE PROTEIN YCAP"/>
    <property type="match status" value="1"/>
</dbReference>
<feature type="transmembrane region" description="Helical" evidence="7">
    <location>
        <begin position="46"/>
        <end position="65"/>
    </location>
</feature>
<dbReference type="GO" id="GO:0005886">
    <property type="term" value="C:plasma membrane"/>
    <property type="evidence" value="ECO:0007669"/>
    <property type="project" value="UniProtKB-SubCell"/>
</dbReference>
<reference evidence="9" key="2">
    <citation type="submission" date="2020-09" db="EMBL/GenBank/DDBJ databases">
        <authorList>
            <person name="Sun Q."/>
            <person name="Zhou Y."/>
        </authorList>
    </citation>
    <scope>NUCLEOTIDE SEQUENCE</scope>
    <source>
        <strain evidence="9">CGMCC 1.12195</strain>
    </source>
</reference>
<dbReference type="Proteomes" id="UP000660862">
    <property type="component" value="Unassembled WGS sequence"/>
</dbReference>
<comment type="subcellular location">
    <subcellularLocation>
        <location evidence="1">Cell membrane</location>
        <topology evidence="1">Multi-pass membrane protein</topology>
    </subcellularLocation>
</comment>
<feature type="domain" description="YetF C-terminal" evidence="8">
    <location>
        <begin position="93"/>
        <end position="163"/>
    </location>
</feature>
<evidence type="ECO:0000256" key="2">
    <source>
        <dbReference type="ARBA" id="ARBA00006448"/>
    </source>
</evidence>
<keyword evidence="10" id="KW-1185">Reference proteome</keyword>
<organism evidence="9 10">
    <name type="scientific">Parapedobacter pyrenivorans</name>
    <dbReference type="NCBI Taxonomy" id="1305674"/>
    <lineage>
        <taxon>Bacteria</taxon>
        <taxon>Pseudomonadati</taxon>
        <taxon>Bacteroidota</taxon>
        <taxon>Sphingobacteriia</taxon>
        <taxon>Sphingobacteriales</taxon>
        <taxon>Sphingobacteriaceae</taxon>
        <taxon>Parapedobacter</taxon>
    </lineage>
</organism>
<comment type="caution">
    <text evidence="9">The sequence shown here is derived from an EMBL/GenBank/DDBJ whole genome shotgun (WGS) entry which is preliminary data.</text>
</comment>
<dbReference type="Gene3D" id="3.30.240.20">
    <property type="entry name" value="bsu07140 like domains"/>
    <property type="match status" value="1"/>
</dbReference>
<name>A0A917I3L5_9SPHI</name>
<dbReference type="Pfam" id="PF04239">
    <property type="entry name" value="DUF421"/>
    <property type="match status" value="1"/>
</dbReference>
<comment type="similarity">
    <text evidence="2">Belongs to the UPF0702 family.</text>
</comment>
<dbReference type="InterPro" id="IPR007353">
    <property type="entry name" value="DUF421"/>
</dbReference>
<feature type="transmembrane region" description="Helical" evidence="7">
    <location>
        <begin position="71"/>
        <end position="91"/>
    </location>
</feature>
<dbReference type="EMBL" id="BMER01000007">
    <property type="protein sequence ID" value="GGH04337.1"/>
    <property type="molecule type" value="Genomic_DNA"/>
</dbReference>
<keyword evidence="6 7" id="KW-0472">Membrane</keyword>
<protein>
    <submittedName>
        <fullName evidence="9">DUF421 domain-containing protein</fullName>
    </submittedName>
</protein>
<proteinExistence type="inferred from homology"/>
<keyword evidence="5 7" id="KW-1133">Transmembrane helix</keyword>
<dbReference type="RefSeq" id="WP_229738936.1">
    <property type="nucleotide sequence ID" value="NZ_BMER01000007.1"/>
</dbReference>
<evidence type="ECO:0000313" key="9">
    <source>
        <dbReference type="EMBL" id="GGH04337.1"/>
    </source>
</evidence>
<evidence type="ECO:0000256" key="6">
    <source>
        <dbReference type="ARBA" id="ARBA00023136"/>
    </source>
</evidence>
<sequence>MDWEKIVLDELDGLYVLEIIFRTAVMFTVILVVLRLSGKRGIRQLSIFELAIIIGLGSAVGDSMFYEDVGILTAVIVCFTAIGLYRGITWLTTKNERIEKALEGRPMYIVEDSVITVKDDSKDSLSKYEFFAELREKGVEHLGQVRVAILETDGSISVFFFPNEEVKHGLPILPKAYNKNTAVITDEDLYACIYCGTVHRLQTGRHECKRCQHHEWVKAIDTKRIN</sequence>
<reference evidence="9" key="1">
    <citation type="journal article" date="2014" name="Int. J. Syst. Evol. Microbiol.">
        <title>Complete genome sequence of Corynebacterium casei LMG S-19264T (=DSM 44701T), isolated from a smear-ripened cheese.</title>
        <authorList>
            <consortium name="US DOE Joint Genome Institute (JGI-PGF)"/>
            <person name="Walter F."/>
            <person name="Albersmeier A."/>
            <person name="Kalinowski J."/>
            <person name="Ruckert C."/>
        </authorList>
    </citation>
    <scope>NUCLEOTIDE SEQUENCE</scope>
    <source>
        <strain evidence="9">CGMCC 1.12195</strain>
    </source>
</reference>
<dbReference type="PANTHER" id="PTHR34582">
    <property type="entry name" value="UPF0702 TRANSMEMBRANE PROTEIN YCAP"/>
    <property type="match status" value="1"/>
</dbReference>
<evidence type="ECO:0000259" key="8">
    <source>
        <dbReference type="Pfam" id="PF04239"/>
    </source>
</evidence>
<accession>A0A917I3L5</accession>
<feature type="transmembrane region" description="Helical" evidence="7">
    <location>
        <begin position="14"/>
        <end position="34"/>
    </location>
</feature>
<evidence type="ECO:0000256" key="5">
    <source>
        <dbReference type="ARBA" id="ARBA00022989"/>
    </source>
</evidence>
<keyword evidence="4 7" id="KW-0812">Transmembrane</keyword>
<evidence type="ECO:0000256" key="7">
    <source>
        <dbReference type="SAM" id="Phobius"/>
    </source>
</evidence>
<gene>
    <name evidence="9" type="ORF">GCM10007415_45790</name>
</gene>